<dbReference type="NCBIfam" id="NF005840">
    <property type="entry name" value="PRK07757.1"/>
    <property type="match status" value="1"/>
</dbReference>
<dbReference type="GO" id="GO:0008080">
    <property type="term" value="F:N-acetyltransferase activity"/>
    <property type="evidence" value="ECO:0007669"/>
    <property type="project" value="InterPro"/>
</dbReference>
<dbReference type="EMBL" id="JAAZON010000056">
    <property type="protein sequence ID" value="NMC61829.1"/>
    <property type="molecule type" value="Genomic_DNA"/>
</dbReference>
<comment type="caution">
    <text evidence="4">The sequence shown here is derived from an EMBL/GenBank/DDBJ whole genome shotgun (WGS) entry which is preliminary data.</text>
</comment>
<dbReference type="SUPFAM" id="SSF55729">
    <property type="entry name" value="Acyl-CoA N-acyltransferases (Nat)"/>
    <property type="match status" value="1"/>
</dbReference>
<reference evidence="4 5" key="1">
    <citation type="journal article" date="2020" name="Biotechnol. Biofuels">
        <title>New insights from the biogas microbiome by comprehensive genome-resolved metagenomics of nearly 1600 species originating from multiple anaerobic digesters.</title>
        <authorList>
            <person name="Campanaro S."/>
            <person name="Treu L."/>
            <person name="Rodriguez-R L.M."/>
            <person name="Kovalovszki A."/>
            <person name="Ziels R.M."/>
            <person name="Maus I."/>
            <person name="Zhu X."/>
            <person name="Kougias P.G."/>
            <person name="Basile A."/>
            <person name="Luo G."/>
            <person name="Schluter A."/>
            <person name="Konstantinidis K.T."/>
            <person name="Angelidaki I."/>
        </authorList>
    </citation>
    <scope>NUCLEOTIDE SEQUENCE [LARGE SCALE GENOMIC DNA]</scope>
    <source>
        <strain evidence="4">AS27yjCOA_65</strain>
    </source>
</reference>
<feature type="domain" description="N-acetyltransferase" evidence="3">
    <location>
        <begin position="1"/>
        <end position="150"/>
    </location>
</feature>
<organism evidence="4 5">
    <name type="scientific">SAR324 cluster bacterium</name>
    <dbReference type="NCBI Taxonomy" id="2024889"/>
    <lineage>
        <taxon>Bacteria</taxon>
        <taxon>Deltaproteobacteria</taxon>
        <taxon>SAR324 cluster</taxon>
    </lineage>
</organism>
<accession>A0A7X9IJ96</accession>
<sequence>MQIRKAKASDGQRIYELVNDYAKKNLMLPRAPLSIYEHIRDFHVSETDGQIVGCSALHLTWLDMGEIRSLAVDESASGQGIGRALVQSNIDEARELGLSQVYAFTYVDKFFAKLGFKTVPHESLPRKVWVDCVNCVKFNCCDEIAMMLEL</sequence>
<dbReference type="PANTHER" id="PTHR43626:SF4">
    <property type="entry name" value="GCN5-RELATED N-ACETYLTRANSFERASE 2, CHLOROPLASTIC"/>
    <property type="match status" value="1"/>
</dbReference>
<protein>
    <submittedName>
        <fullName evidence="4">N-acetyltransferase</fullName>
    </submittedName>
</protein>
<dbReference type="AlphaFoldDB" id="A0A7X9IJ96"/>
<evidence type="ECO:0000259" key="3">
    <source>
        <dbReference type="PROSITE" id="PS51186"/>
    </source>
</evidence>
<name>A0A7X9IJ96_9DELT</name>
<dbReference type="GO" id="GO:0005737">
    <property type="term" value="C:cytoplasm"/>
    <property type="evidence" value="ECO:0007669"/>
    <property type="project" value="TreeGrafter"/>
</dbReference>
<dbReference type="CDD" id="cd04301">
    <property type="entry name" value="NAT_SF"/>
    <property type="match status" value="1"/>
</dbReference>
<dbReference type="Gene3D" id="3.40.630.30">
    <property type="match status" value="1"/>
</dbReference>
<dbReference type="PANTHER" id="PTHR43626">
    <property type="entry name" value="ACYL-COA N-ACYLTRANSFERASE"/>
    <property type="match status" value="1"/>
</dbReference>
<dbReference type="InterPro" id="IPR000182">
    <property type="entry name" value="GNAT_dom"/>
</dbReference>
<evidence type="ECO:0000256" key="2">
    <source>
        <dbReference type="ARBA" id="ARBA00023315"/>
    </source>
</evidence>
<dbReference type="Pfam" id="PF00583">
    <property type="entry name" value="Acetyltransf_1"/>
    <property type="match status" value="1"/>
</dbReference>
<keyword evidence="2" id="KW-0012">Acyltransferase</keyword>
<evidence type="ECO:0000313" key="4">
    <source>
        <dbReference type="EMBL" id="NMC61829.1"/>
    </source>
</evidence>
<evidence type="ECO:0000313" key="5">
    <source>
        <dbReference type="Proteomes" id="UP000524246"/>
    </source>
</evidence>
<keyword evidence="1 4" id="KW-0808">Transferase</keyword>
<dbReference type="PROSITE" id="PS51186">
    <property type="entry name" value="GNAT"/>
    <property type="match status" value="1"/>
</dbReference>
<dbReference type="Proteomes" id="UP000524246">
    <property type="component" value="Unassembled WGS sequence"/>
</dbReference>
<proteinExistence type="predicted"/>
<gene>
    <name evidence="4" type="ORF">GYA55_01535</name>
</gene>
<dbReference type="InterPro" id="IPR045039">
    <property type="entry name" value="NSI-like"/>
</dbReference>
<dbReference type="InterPro" id="IPR016181">
    <property type="entry name" value="Acyl_CoA_acyltransferase"/>
</dbReference>
<evidence type="ECO:0000256" key="1">
    <source>
        <dbReference type="ARBA" id="ARBA00022679"/>
    </source>
</evidence>